<dbReference type="EC" id="2.1.1.37" evidence="2"/>
<comment type="caution">
    <text evidence="8">The sequence shown here is derived from an EMBL/GenBank/DDBJ whole genome shotgun (WGS) entry which is preliminary data.</text>
</comment>
<dbReference type="Gene3D" id="3.90.120.10">
    <property type="entry name" value="DNA Methylase, subunit A, domain 2"/>
    <property type="match status" value="2"/>
</dbReference>
<keyword evidence="5" id="KW-0949">S-adenosyl-L-methionine</keyword>
<dbReference type="GO" id="GO:0032259">
    <property type="term" value="P:methylation"/>
    <property type="evidence" value="ECO:0007669"/>
    <property type="project" value="UniProtKB-KW"/>
</dbReference>
<keyword evidence="7" id="KW-0539">Nucleus</keyword>
<dbReference type="InterPro" id="IPR029063">
    <property type="entry name" value="SAM-dependent_MTases_sf"/>
</dbReference>
<evidence type="ECO:0000256" key="3">
    <source>
        <dbReference type="ARBA" id="ARBA00022603"/>
    </source>
</evidence>
<organism evidence="8 9">
    <name type="scientific">Paspalum vaginatum</name>
    <name type="common">seashore paspalum</name>
    <dbReference type="NCBI Taxonomy" id="158149"/>
    <lineage>
        <taxon>Eukaryota</taxon>
        <taxon>Viridiplantae</taxon>
        <taxon>Streptophyta</taxon>
        <taxon>Embryophyta</taxon>
        <taxon>Tracheophyta</taxon>
        <taxon>Spermatophyta</taxon>
        <taxon>Magnoliopsida</taxon>
        <taxon>Liliopsida</taxon>
        <taxon>Poales</taxon>
        <taxon>Poaceae</taxon>
        <taxon>PACMAD clade</taxon>
        <taxon>Panicoideae</taxon>
        <taxon>Andropogonodae</taxon>
        <taxon>Paspaleae</taxon>
        <taxon>Paspalinae</taxon>
        <taxon>Paspalum</taxon>
    </lineage>
</organism>
<dbReference type="PANTHER" id="PTHR10629:SF34">
    <property type="entry name" value="DNA (CYTOSINE-5)-METHYLTRANSFERASE CMT2"/>
    <property type="match status" value="1"/>
</dbReference>
<evidence type="ECO:0000256" key="2">
    <source>
        <dbReference type="ARBA" id="ARBA00011975"/>
    </source>
</evidence>
<protein>
    <recommendedName>
        <fullName evidence="2">DNA (cytosine-5-)-methyltransferase</fullName>
        <ecNumber evidence="2">2.1.1.37</ecNumber>
    </recommendedName>
</protein>
<keyword evidence="3" id="KW-0489">Methyltransferase</keyword>
<dbReference type="GO" id="GO:0003886">
    <property type="term" value="F:DNA (cytosine-5-)-methyltransferase activity"/>
    <property type="evidence" value="ECO:0007669"/>
    <property type="project" value="UniProtKB-EC"/>
</dbReference>
<dbReference type="Pfam" id="PF00145">
    <property type="entry name" value="DNA_methylase"/>
    <property type="match status" value="1"/>
</dbReference>
<dbReference type="AlphaFoldDB" id="A0A9W8CF70"/>
<dbReference type="GO" id="GO:0005634">
    <property type="term" value="C:nucleus"/>
    <property type="evidence" value="ECO:0007669"/>
    <property type="project" value="UniProtKB-SubCell"/>
</dbReference>
<dbReference type="PANTHER" id="PTHR10629">
    <property type="entry name" value="CYTOSINE-SPECIFIC METHYLTRANSFERASE"/>
    <property type="match status" value="1"/>
</dbReference>
<evidence type="ECO:0000313" key="8">
    <source>
        <dbReference type="EMBL" id="KAJ1255431.1"/>
    </source>
</evidence>
<gene>
    <name evidence="8" type="ORF">BS78_K225600</name>
</gene>
<dbReference type="PROSITE" id="PS00095">
    <property type="entry name" value="C5_MTASE_2"/>
    <property type="match status" value="1"/>
</dbReference>
<dbReference type="InterPro" id="IPR050390">
    <property type="entry name" value="C5-Methyltransferase"/>
</dbReference>
<dbReference type="SUPFAM" id="SSF53335">
    <property type="entry name" value="S-adenosyl-L-methionine-dependent methyltransferases"/>
    <property type="match status" value="1"/>
</dbReference>
<keyword evidence="6" id="KW-0238">DNA-binding</keyword>
<evidence type="ECO:0000256" key="5">
    <source>
        <dbReference type="ARBA" id="ARBA00022691"/>
    </source>
</evidence>
<accession>A0A9W8CF70</accession>
<name>A0A9W8CF70_9POAL</name>
<comment type="subcellular location">
    <subcellularLocation>
        <location evidence="1">Nucleus</location>
    </subcellularLocation>
</comment>
<evidence type="ECO:0000256" key="4">
    <source>
        <dbReference type="ARBA" id="ARBA00022679"/>
    </source>
</evidence>
<proteinExistence type="predicted"/>
<dbReference type="GO" id="GO:0044027">
    <property type="term" value="P:negative regulation of gene expression via chromosomal CpG island methylation"/>
    <property type="evidence" value="ECO:0007669"/>
    <property type="project" value="TreeGrafter"/>
</dbReference>
<evidence type="ECO:0000256" key="1">
    <source>
        <dbReference type="ARBA" id="ARBA00004123"/>
    </source>
</evidence>
<dbReference type="OrthoDB" id="5376140at2759"/>
<keyword evidence="9" id="KW-1185">Reference proteome</keyword>
<dbReference type="GO" id="GO:0003677">
    <property type="term" value="F:DNA binding"/>
    <property type="evidence" value="ECO:0007669"/>
    <property type="project" value="UniProtKB-KW"/>
</dbReference>
<dbReference type="Proteomes" id="UP001164776">
    <property type="component" value="Unassembled WGS sequence"/>
</dbReference>
<dbReference type="InterPro" id="IPR001525">
    <property type="entry name" value="C5_MeTfrase"/>
</dbReference>
<evidence type="ECO:0000256" key="7">
    <source>
        <dbReference type="ARBA" id="ARBA00023242"/>
    </source>
</evidence>
<sequence>MGGGSGVRWGQAQRNLVGWPESTPMQLEKPIVLEDALSDLPEVVNGEKREEMQYVKGPLTKFQRYIRSFNCDMFVSGAHVPKDSQQKLYDHRPRALDDDNYLRVLQIPKRKGANFRDLPGVIVGSDNVARLDPTKERVLLPSGNPLVLDCVLTYEHGKCLRPYGRLWWDEVVGTVLTCPNVRMQALIHPAQDRLLTIRESARLQGFPDNFRFCGTVRDRYRQIGNAVAVPVGRALGYALAMAYLNKNGGDLMVLPPEFAFPHDVQGLSSPNNLQNGNI</sequence>
<dbReference type="InterPro" id="IPR031303">
    <property type="entry name" value="C5_meth_CS"/>
</dbReference>
<evidence type="ECO:0000313" key="9">
    <source>
        <dbReference type="Proteomes" id="UP001164776"/>
    </source>
</evidence>
<evidence type="ECO:0000256" key="6">
    <source>
        <dbReference type="ARBA" id="ARBA00023125"/>
    </source>
</evidence>
<reference evidence="8 9" key="1">
    <citation type="submission" date="2022-10" db="EMBL/GenBank/DDBJ databases">
        <title>WGS assembly of Paspalum vaginatum 540-79.</title>
        <authorList>
            <person name="Sun G."/>
            <person name="Wase N."/>
            <person name="Shu S."/>
            <person name="Jenkins J."/>
            <person name="Zhou B."/>
            <person name="Torres-Rodriguez J."/>
            <person name="Chen C."/>
            <person name="Sandor L."/>
            <person name="Plott C."/>
            <person name="Yoshinga Y."/>
            <person name="Daum C."/>
            <person name="Qi P."/>
            <person name="Barry K."/>
            <person name="Lipzen A."/>
            <person name="Berry L."/>
            <person name="Pedersen C."/>
            <person name="Gottilla T."/>
            <person name="Foltz A."/>
            <person name="Yu H."/>
            <person name="O'Malley R."/>
            <person name="Zhang C."/>
            <person name="Devos K."/>
            <person name="Sigmon B."/>
            <person name="Yu B."/>
            <person name="Obata T."/>
            <person name="Schmutz J."/>
            <person name="Schnable J."/>
        </authorList>
    </citation>
    <scope>NUCLEOTIDE SEQUENCE [LARGE SCALE GENOMIC DNA]</scope>
    <source>
        <strain evidence="9">cv. 540-79</strain>
    </source>
</reference>
<keyword evidence="4" id="KW-0808">Transferase</keyword>
<dbReference type="EMBL" id="MU629709">
    <property type="protein sequence ID" value="KAJ1255431.1"/>
    <property type="molecule type" value="Genomic_DNA"/>
</dbReference>
<dbReference type="FunFam" id="3.90.120.10:FF:000003">
    <property type="entry name" value="DNA (cytosine-5)-methyltransferase 1"/>
    <property type="match status" value="1"/>
</dbReference>